<organism evidence="1 2">
    <name type="scientific">Paramuricea clavata</name>
    <name type="common">Red gorgonian</name>
    <name type="synonym">Violescent sea-whip</name>
    <dbReference type="NCBI Taxonomy" id="317549"/>
    <lineage>
        <taxon>Eukaryota</taxon>
        <taxon>Metazoa</taxon>
        <taxon>Cnidaria</taxon>
        <taxon>Anthozoa</taxon>
        <taxon>Octocorallia</taxon>
        <taxon>Malacalcyonacea</taxon>
        <taxon>Plexauridae</taxon>
        <taxon>Paramuricea</taxon>
    </lineage>
</organism>
<protein>
    <submittedName>
        <fullName evidence="1">Uncharacterized protein</fullName>
    </submittedName>
</protein>
<gene>
    <name evidence="1" type="ORF">PACLA_8A052025</name>
</gene>
<dbReference type="PANTHER" id="PTHR13524">
    <property type="entry name" value="MYOTUBULARIN-RELATED"/>
    <property type="match status" value="1"/>
</dbReference>
<dbReference type="PANTHER" id="PTHR13524:SF2">
    <property type="entry name" value="MYOTUBULARIN-RELATED PROTEIN 14"/>
    <property type="match status" value="1"/>
</dbReference>
<dbReference type="EMBL" id="CACRXK020002896">
    <property type="protein sequence ID" value="CAB3996558.1"/>
    <property type="molecule type" value="Genomic_DNA"/>
</dbReference>
<reference evidence="1" key="1">
    <citation type="submission" date="2020-04" db="EMBL/GenBank/DDBJ databases">
        <authorList>
            <person name="Alioto T."/>
            <person name="Alioto T."/>
            <person name="Gomez Garrido J."/>
        </authorList>
    </citation>
    <scope>NUCLEOTIDE SEQUENCE</scope>
    <source>
        <strain evidence="1">A484AB</strain>
    </source>
</reference>
<evidence type="ECO:0000313" key="2">
    <source>
        <dbReference type="Proteomes" id="UP001152795"/>
    </source>
</evidence>
<dbReference type="AlphaFoldDB" id="A0A6S7GX54"/>
<dbReference type="GO" id="GO:0004438">
    <property type="term" value="F:phosphatidylinositol-3-phosphate phosphatase activity"/>
    <property type="evidence" value="ECO:0007669"/>
    <property type="project" value="InterPro"/>
</dbReference>
<dbReference type="InterPro" id="IPR039802">
    <property type="entry name" value="MTMR14"/>
</dbReference>
<evidence type="ECO:0000313" key="1">
    <source>
        <dbReference type="EMBL" id="CAB3996558.1"/>
    </source>
</evidence>
<keyword evidence="2" id="KW-1185">Reference proteome</keyword>
<dbReference type="Proteomes" id="UP001152795">
    <property type="component" value="Unassembled WGS sequence"/>
</dbReference>
<name>A0A6S7GX54_PARCT</name>
<accession>A0A6S7GX54</accession>
<comment type="caution">
    <text evidence="1">The sequence shown here is derived from an EMBL/GenBank/DDBJ whole genome shotgun (WGS) entry which is preliminary data.</text>
</comment>
<sequence>MALNTNLLPSVEYTNGDSPLESTCRGYFIGEPTSDENRTEEHCSSSSSSPRIVPAVHHNGSTPLPVPGNNSVRNQAQCQNSLSAGSWQLVSGPGSLCSTAGSDGFHPSLAKRLEEYGPNSLSSCEEAVEESVRRTRLETVRSLFLNVYKDTFGDSENQSSNVTLSKLFNHVTDKLKPPWGR</sequence>
<dbReference type="OrthoDB" id="2408718at2759"/>
<proteinExistence type="predicted"/>